<dbReference type="Gene3D" id="2.170.150.40">
    <property type="entry name" value="Domain of unknown function (DUF427)"/>
    <property type="match status" value="1"/>
</dbReference>
<evidence type="ECO:0000313" key="3">
    <source>
        <dbReference type="Proteomes" id="UP001499863"/>
    </source>
</evidence>
<dbReference type="EMBL" id="BAAAKJ010000476">
    <property type="protein sequence ID" value="GAA1414056.1"/>
    <property type="molecule type" value="Genomic_DNA"/>
</dbReference>
<dbReference type="InterPro" id="IPR007361">
    <property type="entry name" value="DUF427"/>
</dbReference>
<keyword evidence="3" id="KW-1185">Reference proteome</keyword>
<dbReference type="Proteomes" id="UP001499863">
    <property type="component" value="Unassembled WGS sequence"/>
</dbReference>
<dbReference type="PANTHER" id="PTHR34310">
    <property type="entry name" value="DUF427 DOMAIN PROTEIN (AFU_ORTHOLOGUE AFUA_3G02220)"/>
    <property type="match status" value="1"/>
</dbReference>
<evidence type="ECO:0000313" key="2">
    <source>
        <dbReference type="EMBL" id="GAA1414056.1"/>
    </source>
</evidence>
<protein>
    <submittedName>
        <fullName evidence="2">DUF427 domain-containing protein</fullName>
    </submittedName>
</protein>
<feature type="domain" description="DUF427" evidence="1">
    <location>
        <begin position="27"/>
        <end position="112"/>
    </location>
</feature>
<organism evidence="2 3">
    <name type="scientific">Kitasatospora putterlickiae</name>
    <dbReference type="NCBI Taxonomy" id="221725"/>
    <lineage>
        <taxon>Bacteria</taxon>
        <taxon>Bacillati</taxon>
        <taxon>Actinomycetota</taxon>
        <taxon>Actinomycetes</taxon>
        <taxon>Kitasatosporales</taxon>
        <taxon>Streptomycetaceae</taxon>
        <taxon>Kitasatospora</taxon>
    </lineage>
</organism>
<evidence type="ECO:0000259" key="1">
    <source>
        <dbReference type="Pfam" id="PF04248"/>
    </source>
</evidence>
<dbReference type="Pfam" id="PF04248">
    <property type="entry name" value="NTP_transf_9"/>
    <property type="match status" value="1"/>
</dbReference>
<gene>
    <name evidence="2" type="ORF">GCM10009639_67660</name>
</gene>
<sequence>MPLPWRHRPEALLTARRPVGQTPGMTTARWQGVVVAESDHTVVVEGNHYFPADSVCTEYLRPSDTTTVCGWKGTAEYYSLHVDGATNQDAAWYYADPDPAAERIRGRVAFWRGVEITD</sequence>
<comment type="caution">
    <text evidence="2">The sequence shown here is derived from an EMBL/GenBank/DDBJ whole genome shotgun (WGS) entry which is preliminary data.</text>
</comment>
<dbReference type="InterPro" id="IPR038694">
    <property type="entry name" value="DUF427_sf"/>
</dbReference>
<reference evidence="2 3" key="1">
    <citation type="journal article" date="2019" name="Int. J. Syst. Evol. Microbiol.">
        <title>The Global Catalogue of Microorganisms (GCM) 10K type strain sequencing project: providing services to taxonomists for standard genome sequencing and annotation.</title>
        <authorList>
            <consortium name="The Broad Institute Genomics Platform"/>
            <consortium name="The Broad Institute Genome Sequencing Center for Infectious Disease"/>
            <person name="Wu L."/>
            <person name="Ma J."/>
        </authorList>
    </citation>
    <scope>NUCLEOTIDE SEQUENCE [LARGE SCALE GENOMIC DNA]</scope>
    <source>
        <strain evidence="2 3">JCM 12393</strain>
    </source>
</reference>
<dbReference type="PANTHER" id="PTHR34310:SF5">
    <property type="entry name" value="DUF427 DOMAIN PROTEIN (AFU_ORTHOLOGUE AFUA_3G02220)"/>
    <property type="match status" value="1"/>
</dbReference>
<proteinExistence type="predicted"/>
<name>A0ABN1YMI0_9ACTN</name>
<accession>A0ABN1YMI0</accession>